<keyword evidence="1" id="KW-0812">Transmembrane</keyword>
<evidence type="ECO:0000313" key="3">
    <source>
        <dbReference type="Proteomes" id="UP000400924"/>
    </source>
</evidence>
<accession>A0A5N8XYM4</accession>
<keyword evidence="1" id="KW-1133">Transmembrane helix</keyword>
<proteinExistence type="predicted"/>
<comment type="caution">
    <text evidence="2">The sequence shown here is derived from an EMBL/GenBank/DDBJ whole genome shotgun (WGS) entry which is preliminary data.</text>
</comment>
<organism evidence="2 3">
    <name type="scientific">Streptomyces spongiae</name>
    <dbReference type="NCBI Taxonomy" id="565072"/>
    <lineage>
        <taxon>Bacteria</taxon>
        <taxon>Bacillati</taxon>
        <taxon>Actinomycetota</taxon>
        <taxon>Actinomycetes</taxon>
        <taxon>Kitasatosporales</taxon>
        <taxon>Streptomycetaceae</taxon>
        <taxon>Streptomyces</taxon>
    </lineage>
</organism>
<keyword evidence="1" id="KW-0472">Membrane</keyword>
<feature type="transmembrane region" description="Helical" evidence="1">
    <location>
        <begin position="114"/>
        <end position="132"/>
    </location>
</feature>
<dbReference type="OrthoDB" id="4233344at2"/>
<keyword evidence="3" id="KW-1185">Reference proteome</keyword>
<dbReference type="EMBL" id="VJZC01000811">
    <property type="protein sequence ID" value="MPY64463.1"/>
    <property type="molecule type" value="Genomic_DNA"/>
</dbReference>
<dbReference type="AlphaFoldDB" id="A0A5N8XYM4"/>
<gene>
    <name evidence="2" type="ORF">FNH08_47130</name>
</gene>
<protein>
    <submittedName>
        <fullName evidence="2">Uncharacterized protein</fullName>
    </submittedName>
</protein>
<evidence type="ECO:0000313" key="2">
    <source>
        <dbReference type="EMBL" id="MPY64463.1"/>
    </source>
</evidence>
<sequence length="143" mass="15730">MTHPAPLSETPAPLPDVFSERTHTLARRTLPMLFGLTYGYWAAAIDRDGGPITGWNVLLGFVSALAFMLVLTAVLVTAPRLRREVHAATWASFAGIAFGFLYSQTDESVLRSSLLSLPVAAAVGAMAFYWHYTHEDEQGHRLR</sequence>
<feature type="transmembrane region" description="Helical" evidence="1">
    <location>
        <begin position="57"/>
        <end position="78"/>
    </location>
</feature>
<evidence type="ECO:0000256" key="1">
    <source>
        <dbReference type="SAM" id="Phobius"/>
    </source>
</evidence>
<name>A0A5N8XYM4_9ACTN</name>
<reference evidence="2 3" key="1">
    <citation type="submission" date="2019-07" db="EMBL/GenBank/DDBJ databases">
        <title>New species of Amycolatopsis and Streptomyces.</title>
        <authorList>
            <person name="Duangmal K."/>
            <person name="Teo W.F.A."/>
            <person name="Lipun K."/>
        </authorList>
    </citation>
    <scope>NUCLEOTIDE SEQUENCE [LARGE SCALE GENOMIC DNA]</scope>
    <source>
        <strain evidence="2 3">NBRC 106415</strain>
    </source>
</reference>
<feature type="transmembrane region" description="Helical" evidence="1">
    <location>
        <begin position="85"/>
        <end position="102"/>
    </location>
</feature>
<dbReference type="RefSeq" id="WP_152778015.1">
    <property type="nucleotide sequence ID" value="NZ_VJZC01000811.1"/>
</dbReference>
<dbReference type="Proteomes" id="UP000400924">
    <property type="component" value="Unassembled WGS sequence"/>
</dbReference>